<name>A0A1R3GQ60_COCAP</name>
<reference evidence="2 3" key="1">
    <citation type="submission" date="2013-09" db="EMBL/GenBank/DDBJ databases">
        <title>Corchorus capsularis genome sequencing.</title>
        <authorList>
            <person name="Alam M."/>
            <person name="Haque M.S."/>
            <person name="Islam M.S."/>
            <person name="Emdad E.M."/>
            <person name="Islam M.M."/>
            <person name="Ahmed B."/>
            <person name="Halim A."/>
            <person name="Hossen Q.M.M."/>
            <person name="Hossain M.Z."/>
            <person name="Ahmed R."/>
            <person name="Khan M.M."/>
            <person name="Islam R."/>
            <person name="Rashid M.M."/>
            <person name="Khan S.A."/>
            <person name="Rahman M.S."/>
            <person name="Alam M."/>
        </authorList>
    </citation>
    <scope>NUCLEOTIDE SEQUENCE [LARGE SCALE GENOMIC DNA]</scope>
    <source>
        <strain evidence="3">cv. CVL-1</strain>
        <tissue evidence="2">Whole seedling</tissue>
    </source>
</reference>
<dbReference type="EMBL" id="AWWV01013729">
    <property type="protein sequence ID" value="OMO60248.1"/>
    <property type="molecule type" value="Genomic_DNA"/>
</dbReference>
<evidence type="ECO:0000313" key="3">
    <source>
        <dbReference type="Proteomes" id="UP000188268"/>
    </source>
</evidence>
<evidence type="ECO:0000256" key="1">
    <source>
        <dbReference type="SAM" id="MobiDB-lite"/>
    </source>
</evidence>
<dbReference type="STRING" id="210143.A0A1R3GQ60"/>
<dbReference type="Pfam" id="PF05910">
    <property type="entry name" value="DUF868"/>
    <property type="match status" value="1"/>
</dbReference>
<evidence type="ECO:0008006" key="4">
    <source>
        <dbReference type="Google" id="ProtNLM"/>
    </source>
</evidence>
<dbReference type="InterPro" id="IPR008586">
    <property type="entry name" value="DUF868_pln"/>
</dbReference>
<accession>A0A1R3GQ60</accession>
<dbReference type="AlphaFoldDB" id="A0A1R3GQ60"/>
<dbReference type="PANTHER" id="PTHR31972:SF11">
    <property type="entry name" value="DUF868 DOMAIN-CONTAINING PROTEIN"/>
    <property type="match status" value="1"/>
</dbReference>
<protein>
    <recommendedName>
        <fullName evidence="4">DUF868 domain-containing protein</fullName>
    </recommendedName>
</protein>
<dbReference type="OrthoDB" id="731074at2759"/>
<dbReference type="PANTHER" id="PTHR31972">
    <property type="entry name" value="EXPRESSED PROTEIN"/>
    <property type="match status" value="1"/>
</dbReference>
<feature type="compositionally biased region" description="Low complexity" evidence="1">
    <location>
        <begin position="276"/>
        <end position="293"/>
    </location>
</feature>
<dbReference type="Gramene" id="OMO60248">
    <property type="protein sequence ID" value="OMO60248"/>
    <property type="gene ID" value="CCACVL1_24290"/>
</dbReference>
<gene>
    <name evidence="2" type="ORF">CCACVL1_24290</name>
</gene>
<proteinExistence type="predicted"/>
<feature type="region of interest" description="Disordered" evidence="1">
    <location>
        <begin position="276"/>
        <end position="295"/>
    </location>
</feature>
<evidence type="ECO:0000313" key="2">
    <source>
        <dbReference type="EMBL" id="OMO60248.1"/>
    </source>
</evidence>
<organism evidence="2 3">
    <name type="scientific">Corchorus capsularis</name>
    <name type="common">Jute</name>
    <dbReference type="NCBI Taxonomy" id="210143"/>
    <lineage>
        <taxon>Eukaryota</taxon>
        <taxon>Viridiplantae</taxon>
        <taxon>Streptophyta</taxon>
        <taxon>Embryophyta</taxon>
        <taxon>Tracheophyta</taxon>
        <taxon>Spermatophyta</taxon>
        <taxon>Magnoliopsida</taxon>
        <taxon>eudicotyledons</taxon>
        <taxon>Gunneridae</taxon>
        <taxon>Pentapetalae</taxon>
        <taxon>rosids</taxon>
        <taxon>malvids</taxon>
        <taxon>Malvales</taxon>
        <taxon>Malvaceae</taxon>
        <taxon>Grewioideae</taxon>
        <taxon>Apeibeae</taxon>
        <taxon>Corchorus</taxon>
    </lineage>
</organism>
<dbReference type="OMA" id="HYRCKVE"/>
<dbReference type="Proteomes" id="UP000188268">
    <property type="component" value="Unassembled WGS sequence"/>
</dbReference>
<sequence length="331" mass="37094">MHDSIAIPACFSSSDHQIQRQADEPASVGRSGQSVFMSVYRTKLAGQCRLVTVTWCRNLLLHGLSVSVQGPEGEDHYRCKVELKPWYFWRKQGSKHFIVDGKTVDVVWDLKAAKFNGETEPRSDYYVAIVCEDEVVLLLGDQKKDAYRKTGCRPSLIEPILVSRREHVFGKKKFSTRVKFNDKGTFHDISVECNNSISSNSINSDGFDPVLDIRVDGKLAIQIKHLQWKFRGNESINVGRNGVEVYWDVHDWLFGSGPRHGLFIFNPIPSSSISPSSSSISAPSSPPSSSSSSMPLSYQEIMMNSSSSSSDYDNAGNSSRFCLFLYAWKVE</sequence>
<keyword evidence="3" id="KW-1185">Reference proteome</keyword>
<comment type="caution">
    <text evidence="2">The sequence shown here is derived from an EMBL/GenBank/DDBJ whole genome shotgun (WGS) entry which is preliminary data.</text>
</comment>